<evidence type="ECO:0000313" key="4">
    <source>
        <dbReference type="Proteomes" id="UP000187455"/>
    </source>
</evidence>
<accession>A0A1R0GPQ9</accession>
<proteinExistence type="predicted"/>
<gene>
    <name evidence="3" type="ORF">AYI68_g7073</name>
</gene>
<dbReference type="Gene3D" id="4.10.280.10">
    <property type="entry name" value="Helix-loop-helix DNA-binding domain"/>
    <property type="match status" value="1"/>
</dbReference>
<dbReference type="InterPro" id="IPR036638">
    <property type="entry name" value="HLH_DNA-bd_sf"/>
</dbReference>
<comment type="caution">
    <text evidence="3">The sequence shown here is derived from an EMBL/GenBank/DDBJ whole genome shotgun (WGS) entry which is preliminary data.</text>
</comment>
<feature type="region of interest" description="Disordered" evidence="1">
    <location>
        <begin position="1"/>
        <end position="34"/>
    </location>
</feature>
<feature type="compositionally biased region" description="Polar residues" evidence="1">
    <location>
        <begin position="94"/>
        <end position="109"/>
    </location>
</feature>
<evidence type="ECO:0000313" key="3">
    <source>
        <dbReference type="EMBL" id="OLY78870.1"/>
    </source>
</evidence>
<dbReference type="PANTHER" id="PTHR47787">
    <property type="entry name" value="CENTROMERE-BINDING PROTEIN 1"/>
    <property type="match status" value="1"/>
</dbReference>
<dbReference type="AlphaFoldDB" id="A0A1R0GPQ9"/>
<feature type="compositionally biased region" description="Polar residues" evidence="1">
    <location>
        <begin position="181"/>
        <end position="199"/>
    </location>
</feature>
<dbReference type="Proteomes" id="UP000187455">
    <property type="component" value="Unassembled WGS sequence"/>
</dbReference>
<protein>
    <submittedName>
        <fullName evidence="3">Putative bHLH domain-containing protein</fullName>
    </submittedName>
</protein>
<dbReference type="InterPro" id="IPR011598">
    <property type="entry name" value="bHLH_dom"/>
</dbReference>
<feature type="compositionally biased region" description="Low complexity" evidence="1">
    <location>
        <begin position="211"/>
        <end position="225"/>
    </location>
</feature>
<feature type="compositionally biased region" description="Polar residues" evidence="1">
    <location>
        <begin position="1"/>
        <end position="11"/>
    </location>
</feature>
<dbReference type="GO" id="GO:0005634">
    <property type="term" value="C:nucleus"/>
    <property type="evidence" value="ECO:0007669"/>
    <property type="project" value="TreeGrafter"/>
</dbReference>
<sequence length="327" mass="36818">MFPNAAISSHRISMAGPHKTSYPKSLHSLLNDDDSQQGVYLPKLEHTLHYRTVDSNSNIPQVPKTPPLKNEPQSPPLPDEFSKSGHTEYANAQIRINSQKDSLNNNYQPGINPREYSGKDYQNSYPFRPIKMISLSKNHDPENIYSSAKDLLDLSSTAQKRLHSGSSLDEYSNHPNDDCHSYQSSRRNSNAPPFSNYPFTENPPQSPPPSNNSSSTPPSNINICSGPSSSSLNRFPVGSHEWQKVRRENHKQVERRRREHINAGVNLLSSLVPGCEKNKGKVLHQAAHYITQLKADNAARTAKYEAEINEYKLTISKLQDQINRLQN</sequence>
<dbReference type="PANTHER" id="PTHR47787:SF1">
    <property type="entry name" value="CENTROMERE-BINDING PROTEIN 1"/>
    <property type="match status" value="1"/>
</dbReference>
<reference evidence="3 4" key="1">
    <citation type="journal article" date="2016" name="Mol. Biol. Evol.">
        <title>Genome-Wide Survey of Gut Fungi (Harpellales) Reveals the First Horizontally Transferred Ubiquitin Gene from a Mosquito Host.</title>
        <authorList>
            <person name="Wang Y."/>
            <person name="White M.M."/>
            <person name="Kvist S."/>
            <person name="Moncalvo J.M."/>
        </authorList>
    </citation>
    <scope>NUCLEOTIDE SEQUENCE [LARGE SCALE GENOMIC DNA]</scope>
    <source>
        <strain evidence="3 4">ALG-7-W6</strain>
    </source>
</reference>
<dbReference type="Pfam" id="PF00010">
    <property type="entry name" value="HLH"/>
    <property type="match status" value="1"/>
</dbReference>
<keyword evidence="4" id="KW-1185">Reference proteome</keyword>
<dbReference type="PROSITE" id="PS50888">
    <property type="entry name" value="BHLH"/>
    <property type="match status" value="1"/>
</dbReference>
<feature type="region of interest" description="Disordered" evidence="1">
    <location>
        <begin position="163"/>
        <end position="249"/>
    </location>
</feature>
<dbReference type="STRING" id="133383.A0A1R0GPQ9"/>
<feature type="region of interest" description="Disordered" evidence="1">
    <location>
        <begin position="50"/>
        <end position="123"/>
    </location>
</feature>
<organism evidence="3 4">
    <name type="scientific">Smittium mucronatum</name>
    <dbReference type="NCBI Taxonomy" id="133383"/>
    <lineage>
        <taxon>Eukaryota</taxon>
        <taxon>Fungi</taxon>
        <taxon>Fungi incertae sedis</taxon>
        <taxon>Zoopagomycota</taxon>
        <taxon>Kickxellomycotina</taxon>
        <taxon>Harpellomycetes</taxon>
        <taxon>Harpellales</taxon>
        <taxon>Legeriomycetaceae</taxon>
        <taxon>Smittium</taxon>
    </lineage>
</organism>
<dbReference type="EMBL" id="LSSL01005380">
    <property type="protein sequence ID" value="OLY78870.1"/>
    <property type="molecule type" value="Genomic_DNA"/>
</dbReference>
<evidence type="ECO:0000256" key="1">
    <source>
        <dbReference type="SAM" id="MobiDB-lite"/>
    </source>
</evidence>
<dbReference type="SUPFAM" id="SSF47459">
    <property type="entry name" value="HLH, helix-loop-helix DNA-binding domain"/>
    <property type="match status" value="1"/>
</dbReference>
<evidence type="ECO:0000259" key="2">
    <source>
        <dbReference type="PROSITE" id="PS50888"/>
    </source>
</evidence>
<feature type="compositionally biased region" description="Basic and acidic residues" evidence="1">
    <location>
        <begin position="171"/>
        <end position="180"/>
    </location>
</feature>
<dbReference type="GO" id="GO:0046983">
    <property type="term" value="F:protein dimerization activity"/>
    <property type="evidence" value="ECO:0007669"/>
    <property type="project" value="InterPro"/>
</dbReference>
<feature type="domain" description="BHLH" evidence="2">
    <location>
        <begin position="245"/>
        <end position="308"/>
    </location>
</feature>
<name>A0A1R0GPQ9_9FUNG</name>
<dbReference type="OrthoDB" id="71302at2759"/>
<dbReference type="SMART" id="SM00353">
    <property type="entry name" value="HLH"/>
    <property type="match status" value="1"/>
</dbReference>
<dbReference type="GO" id="GO:0003700">
    <property type="term" value="F:DNA-binding transcription factor activity"/>
    <property type="evidence" value="ECO:0007669"/>
    <property type="project" value="TreeGrafter"/>
</dbReference>